<dbReference type="PANTHER" id="PTHR42756:SF1">
    <property type="entry name" value="TRANSCRIPTIONAL REPRESSOR OF EMRAB OPERON"/>
    <property type="match status" value="1"/>
</dbReference>
<reference evidence="7" key="1">
    <citation type="submission" date="2018-02" db="EMBL/GenBank/DDBJ databases">
        <authorList>
            <person name="Holder M.E."/>
            <person name="Ajami N.J."/>
            <person name="Petrosino J.F."/>
        </authorList>
    </citation>
    <scope>NUCLEOTIDE SEQUENCE [LARGE SCALE GENOMIC DNA]</scope>
    <source>
        <strain evidence="7">CCUG 47711</strain>
    </source>
</reference>
<feature type="domain" description="HTH marR-type" evidence="5">
    <location>
        <begin position="5"/>
        <end position="140"/>
    </location>
</feature>
<dbReference type="Pfam" id="PF01047">
    <property type="entry name" value="MarR"/>
    <property type="match status" value="1"/>
</dbReference>
<dbReference type="GO" id="GO:0003677">
    <property type="term" value="F:DNA binding"/>
    <property type="evidence" value="ECO:0007669"/>
    <property type="project" value="UniProtKB-KW"/>
</dbReference>
<name>A0A2S0KN89_9FIRM</name>
<keyword evidence="7" id="KW-1185">Reference proteome</keyword>
<dbReference type="InterPro" id="IPR036390">
    <property type="entry name" value="WH_DNA-bd_sf"/>
</dbReference>
<keyword evidence="3" id="KW-0804">Transcription</keyword>
<evidence type="ECO:0000256" key="2">
    <source>
        <dbReference type="ARBA" id="ARBA00023125"/>
    </source>
</evidence>
<dbReference type="PANTHER" id="PTHR42756">
    <property type="entry name" value="TRANSCRIPTIONAL REGULATOR, MARR"/>
    <property type="match status" value="1"/>
</dbReference>
<dbReference type="OrthoDB" id="5461037at2"/>
<feature type="compositionally biased region" description="Basic and acidic residues" evidence="4">
    <location>
        <begin position="151"/>
        <end position="161"/>
    </location>
</feature>
<gene>
    <name evidence="6" type="ORF">C5Q98_04390</name>
</gene>
<dbReference type="Proteomes" id="UP000237947">
    <property type="component" value="Chromosome"/>
</dbReference>
<evidence type="ECO:0000256" key="1">
    <source>
        <dbReference type="ARBA" id="ARBA00023015"/>
    </source>
</evidence>
<proteinExistence type="predicted"/>
<dbReference type="KEGG" id="fsa:C5Q98_04390"/>
<accession>A0A2S0KN89</accession>
<feature type="region of interest" description="Disordered" evidence="4">
    <location>
        <begin position="151"/>
        <end position="177"/>
    </location>
</feature>
<evidence type="ECO:0000259" key="5">
    <source>
        <dbReference type="PROSITE" id="PS50995"/>
    </source>
</evidence>
<evidence type="ECO:0000256" key="4">
    <source>
        <dbReference type="SAM" id="MobiDB-lite"/>
    </source>
</evidence>
<evidence type="ECO:0000313" key="7">
    <source>
        <dbReference type="Proteomes" id="UP000237947"/>
    </source>
</evidence>
<dbReference type="Gene3D" id="1.10.10.10">
    <property type="entry name" value="Winged helix-like DNA-binding domain superfamily/Winged helix DNA-binding domain"/>
    <property type="match status" value="1"/>
</dbReference>
<keyword evidence="1" id="KW-0805">Transcription regulation</keyword>
<dbReference type="InterPro" id="IPR036388">
    <property type="entry name" value="WH-like_DNA-bd_sf"/>
</dbReference>
<evidence type="ECO:0000313" key="6">
    <source>
        <dbReference type="EMBL" id="AVM42501.1"/>
    </source>
</evidence>
<dbReference type="AlphaFoldDB" id="A0A2S0KN89"/>
<dbReference type="GO" id="GO:0003700">
    <property type="term" value="F:DNA-binding transcription factor activity"/>
    <property type="evidence" value="ECO:0007669"/>
    <property type="project" value="InterPro"/>
</dbReference>
<sequence length="177" mass="20252">MSKIETLLLEKLTGVIDIIIKTEEEALAMGDFDALSRTEMQTLIAIGSYDKLSMSAVAEKVGVTAGTLTVQVKKLRKKGYVDKTKNKDDKRISELSLTRKGKIAVRLHQRSMRAVMNAITEPLTEDQTEFMAETLDKVYEYMLATYKEYKDKEKERDRKVSEASQIKENNKDYENEE</sequence>
<organism evidence="6 7">
    <name type="scientific">Fastidiosipila sanguinis</name>
    <dbReference type="NCBI Taxonomy" id="236753"/>
    <lineage>
        <taxon>Bacteria</taxon>
        <taxon>Bacillati</taxon>
        <taxon>Bacillota</taxon>
        <taxon>Clostridia</taxon>
        <taxon>Eubacteriales</taxon>
        <taxon>Oscillospiraceae</taxon>
        <taxon>Fastidiosipila</taxon>
    </lineage>
</organism>
<evidence type="ECO:0000256" key="3">
    <source>
        <dbReference type="ARBA" id="ARBA00023163"/>
    </source>
</evidence>
<dbReference type="SMART" id="SM00347">
    <property type="entry name" value="HTH_MARR"/>
    <property type="match status" value="1"/>
</dbReference>
<dbReference type="InterPro" id="IPR000835">
    <property type="entry name" value="HTH_MarR-typ"/>
</dbReference>
<dbReference type="SUPFAM" id="SSF46785">
    <property type="entry name" value="Winged helix' DNA-binding domain"/>
    <property type="match status" value="1"/>
</dbReference>
<dbReference type="EMBL" id="CP027226">
    <property type="protein sequence ID" value="AVM42501.1"/>
    <property type="molecule type" value="Genomic_DNA"/>
</dbReference>
<keyword evidence="2" id="KW-0238">DNA-binding</keyword>
<dbReference type="PROSITE" id="PS50995">
    <property type="entry name" value="HTH_MARR_2"/>
    <property type="match status" value="1"/>
</dbReference>
<dbReference type="PRINTS" id="PR00598">
    <property type="entry name" value="HTHMARR"/>
</dbReference>
<protein>
    <recommendedName>
        <fullName evidence="5">HTH marR-type domain-containing protein</fullName>
    </recommendedName>
</protein>
<feature type="compositionally biased region" description="Basic and acidic residues" evidence="4">
    <location>
        <begin position="168"/>
        <end position="177"/>
    </location>
</feature>
<dbReference type="RefSeq" id="WP_106012459.1">
    <property type="nucleotide sequence ID" value="NZ_CP027226.1"/>
</dbReference>